<dbReference type="EMBL" id="BSEV01000001">
    <property type="protein sequence ID" value="GLK07531.1"/>
    <property type="molecule type" value="Genomic_DNA"/>
</dbReference>
<evidence type="ECO:0000256" key="3">
    <source>
        <dbReference type="ARBA" id="ARBA00022840"/>
    </source>
</evidence>
<feature type="domain" description="FtsK" evidence="9">
    <location>
        <begin position="919"/>
        <end position="1096"/>
    </location>
</feature>
<dbReference type="Pfam" id="PF00498">
    <property type="entry name" value="FHA"/>
    <property type="match status" value="1"/>
</dbReference>
<dbReference type="SUPFAM" id="SSF52540">
    <property type="entry name" value="P-loop containing nucleoside triphosphate hydrolases"/>
    <property type="match status" value="3"/>
</dbReference>
<evidence type="ECO:0000313" key="10">
    <source>
        <dbReference type="EMBL" id="GLK07531.1"/>
    </source>
</evidence>
<name>A0A9W6HWD1_9ACTN</name>
<dbReference type="GO" id="GO:0051301">
    <property type="term" value="P:cell division"/>
    <property type="evidence" value="ECO:0007669"/>
    <property type="project" value="UniProtKB-KW"/>
</dbReference>
<feature type="region of interest" description="Disordered" evidence="6">
    <location>
        <begin position="792"/>
        <end position="855"/>
    </location>
</feature>
<keyword evidence="2 4" id="KW-0547">Nucleotide-binding</keyword>
<feature type="transmembrane region" description="Helical" evidence="7">
    <location>
        <begin position="140"/>
        <end position="158"/>
    </location>
</feature>
<keyword evidence="7" id="KW-1133">Transmembrane helix</keyword>
<feature type="coiled-coil region" evidence="5">
    <location>
        <begin position="188"/>
        <end position="215"/>
    </location>
</feature>
<dbReference type="Proteomes" id="UP001143474">
    <property type="component" value="Unassembled WGS sequence"/>
</dbReference>
<dbReference type="InterPro" id="IPR027417">
    <property type="entry name" value="P-loop_NTPase"/>
</dbReference>
<evidence type="ECO:0000256" key="2">
    <source>
        <dbReference type="ARBA" id="ARBA00022741"/>
    </source>
</evidence>
<keyword evidence="10" id="KW-0132">Cell division</keyword>
<keyword evidence="11" id="KW-1185">Reference proteome</keyword>
<dbReference type="Gene3D" id="3.40.50.300">
    <property type="entry name" value="P-loop containing nucleotide triphosphate hydrolases"/>
    <property type="match status" value="4"/>
</dbReference>
<feature type="compositionally biased region" description="Gly residues" evidence="6">
    <location>
        <begin position="839"/>
        <end position="849"/>
    </location>
</feature>
<dbReference type="CDD" id="cd01127">
    <property type="entry name" value="TrwB_TraG_TraD_VirD4"/>
    <property type="match status" value="1"/>
</dbReference>
<keyword evidence="1" id="KW-0597">Phosphoprotein</keyword>
<organism evidence="10 11">
    <name type="scientific">Streptosporangium carneum</name>
    <dbReference type="NCBI Taxonomy" id="47481"/>
    <lineage>
        <taxon>Bacteria</taxon>
        <taxon>Bacillati</taxon>
        <taxon>Actinomycetota</taxon>
        <taxon>Actinomycetes</taxon>
        <taxon>Streptosporangiales</taxon>
        <taxon>Streptosporangiaceae</taxon>
        <taxon>Streptosporangium</taxon>
    </lineage>
</organism>
<feature type="binding site" evidence="4">
    <location>
        <begin position="565"/>
        <end position="572"/>
    </location>
    <ligand>
        <name>ATP</name>
        <dbReference type="ChEBI" id="CHEBI:30616"/>
    </ligand>
</feature>
<dbReference type="GO" id="GO:0003677">
    <property type="term" value="F:DNA binding"/>
    <property type="evidence" value="ECO:0007669"/>
    <property type="project" value="InterPro"/>
</dbReference>
<dbReference type="PROSITE" id="PS50006">
    <property type="entry name" value="FHA_DOMAIN"/>
    <property type="match status" value="1"/>
</dbReference>
<evidence type="ECO:0000259" key="8">
    <source>
        <dbReference type="PROSITE" id="PS50006"/>
    </source>
</evidence>
<evidence type="ECO:0000256" key="5">
    <source>
        <dbReference type="SAM" id="Coils"/>
    </source>
</evidence>
<evidence type="ECO:0000313" key="11">
    <source>
        <dbReference type="Proteomes" id="UP001143474"/>
    </source>
</evidence>
<keyword evidence="3 4" id="KW-0067">ATP-binding</keyword>
<gene>
    <name evidence="10" type="ORF">GCM10017600_09360</name>
</gene>
<dbReference type="Gene3D" id="2.60.200.20">
    <property type="match status" value="1"/>
</dbReference>
<dbReference type="RefSeq" id="WP_271216061.1">
    <property type="nucleotide sequence ID" value="NZ_BAAAVD010000006.1"/>
</dbReference>
<accession>A0A9W6HWD1</accession>
<dbReference type="GO" id="GO:0005524">
    <property type="term" value="F:ATP binding"/>
    <property type="evidence" value="ECO:0007669"/>
    <property type="project" value="UniProtKB-UniRule"/>
</dbReference>
<feature type="compositionally biased region" description="Low complexity" evidence="6">
    <location>
        <begin position="795"/>
        <end position="816"/>
    </location>
</feature>
<dbReference type="InterPro" id="IPR008984">
    <property type="entry name" value="SMAD_FHA_dom_sf"/>
</dbReference>
<dbReference type="PANTHER" id="PTHR22683:SF1">
    <property type="entry name" value="TYPE VII SECRETION SYSTEM PROTEIN ESSC"/>
    <property type="match status" value="1"/>
</dbReference>
<reference evidence="10" key="2">
    <citation type="submission" date="2023-01" db="EMBL/GenBank/DDBJ databases">
        <authorList>
            <person name="Sun Q."/>
            <person name="Evtushenko L."/>
        </authorList>
    </citation>
    <scope>NUCLEOTIDE SEQUENCE</scope>
    <source>
        <strain evidence="10">VKM Ac-2007</strain>
    </source>
</reference>
<dbReference type="CDD" id="cd00060">
    <property type="entry name" value="FHA"/>
    <property type="match status" value="1"/>
</dbReference>
<dbReference type="PROSITE" id="PS50901">
    <property type="entry name" value="FTSK"/>
    <property type="match status" value="2"/>
</dbReference>
<dbReference type="SUPFAM" id="SSF49879">
    <property type="entry name" value="SMAD/FHA domain"/>
    <property type="match status" value="1"/>
</dbReference>
<reference evidence="10" key="1">
    <citation type="journal article" date="2014" name="Int. J. Syst. Evol. Microbiol.">
        <title>Complete genome sequence of Corynebacterium casei LMG S-19264T (=DSM 44701T), isolated from a smear-ripened cheese.</title>
        <authorList>
            <consortium name="US DOE Joint Genome Institute (JGI-PGF)"/>
            <person name="Walter F."/>
            <person name="Albersmeier A."/>
            <person name="Kalinowski J."/>
            <person name="Ruckert C."/>
        </authorList>
    </citation>
    <scope>NUCLEOTIDE SEQUENCE</scope>
    <source>
        <strain evidence="10">VKM Ac-2007</strain>
    </source>
</reference>
<dbReference type="PANTHER" id="PTHR22683">
    <property type="entry name" value="SPORULATION PROTEIN RELATED"/>
    <property type="match status" value="1"/>
</dbReference>
<feature type="binding site" evidence="4">
    <location>
        <begin position="936"/>
        <end position="943"/>
    </location>
    <ligand>
        <name>ATP</name>
        <dbReference type="ChEBI" id="CHEBI:30616"/>
    </ligand>
</feature>
<comment type="caution">
    <text evidence="10">The sequence shown here is derived from an EMBL/GenBank/DDBJ whole genome shotgun (WGS) entry which is preliminary data.</text>
</comment>
<dbReference type="InterPro" id="IPR050206">
    <property type="entry name" value="FtsK/SpoIIIE/SftA"/>
</dbReference>
<evidence type="ECO:0000256" key="7">
    <source>
        <dbReference type="SAM" id="Phobius"/>
    </source>
</evidence>
<keyword evidence="7" id="KW-0812">Transmembrane</keyword>
<sequence>MAGGAGAAARATLCPGTPVTVGRAAGSGLALADPEVSRTHAGLLPSRDGTVELADAGSRNGTAWHGARLTGPVAVSPGDVFTVGETVLTVRAIDPADAAVEPAPGGETLLCNRPPRIPARPSIPSLALPRRPEEPRNPRFPLVAILLPLLLAGVAYAVFPGAGYFLIFLALSPILVLANVVSDRRGGRREFRTAVEEYERRRAEIAERLAELADEQGRSAREALPDPGRLLRIATGPTRRLFERRPHDDDFLRLRLGLAARPVEVAFTDHVPGEEIAAPAVGHAPVAVDLPAVGVLGVAGPRQAVLAAARAALAHLAVLHGPHDVGLVVLTGGDEAAEWEWATWLPHTLPHTAESACRRTIATDARQAAVRLAELRRIVEDRRAEQRATLRAGTPSGRRMVVVADGARRLRGLPGLAELLAEGPEAGVYALCLDDDETNLPDECRATAVVTSSSGTRARVSRPGGDPVEGVLLDRLTLEDARVLGHALAPMRVLGGRWGAEAELPEAVRLLDLAGLGRDPAPETVAGRWARNPGGRGTTVPLGMGASGPVTVDLRRDGPHALVAGTSGAGKSELLQTLVAGLALENAPDALSMVLVDYKGGSAFAECRELPHCVGMVTDLDGHLVSRALASLGAELRRREELLAEAGAKDIEDYWAVTGGRLPRLVIVVDEFASLVEEVPEFVTGVVGIGMRGRSLGVHVVLATQRPAGVVSGELRANLNLRICLRVTGASDSGDVIDVPDAARLSRHRPGRAYLRAGHSDLALMQTARIGWPRGEAAADAERVTIRPRLVHELGNGPSAPSDDPDGSDPSRGSGPQEVPGVSGASGDRGIRGVSGVMGVSGTGTGSGARGEHDGETDLGVLVTAIRAAAELTGTTSSRSPWLPPLPEALTVEDLAARETGAPLRVPIGLADLPGQQARRPYLLDLEQAGTVLVAGMTRSGRSTLLRVIGVELARRNSPADVHLYVLDMGNRALAPLAALPHCGAYVDGEDADRAVRVLTLLTEEIGRRQRLLSEGGGEALPHLVLMLDRYETFLARHLEVDGGKLVDVLDGLLRRGPSVGVVTVVAADRSGFTQRLGGAIATRLVLRHADPDELAVYGVAPRQAPRAMPPGRMIAMPGTVEVQVALLDADPDGVAQATAAERFARESRERWKAVPAEALPRRADPLPVTITSAEAEAMRVGGRPLAPTVCTVGVGGDRLGPVDVDLAELGHGFLVAGPPGSGRSGALLAVVRSVAMPSVLVCPRPSPLRELAGRPGVAAVVSGDEVANLYGVLTALDPPFCVVVDDAELLTDGPAAPALEEMARAARDSGSLLVAACTTDDLQAHRFRGWLSMLRRARSGLLLNPASPVDGEVFEVRLPSWTRGGWPPGRGLLVTRGQCGAVQVPMPDGAISK</sequence>
<dbReference type="InterPro" id="IPR000253">
    <property type="entry name" value="FHA_dom"/>
</dbReference>
<feature type="domain" description="FtsK" evidence="9">
    <location>
        <begin position="547"/>
        <end position="734"/>
    </location>
</feature>
<dbReference type="SMART" id="SM00382">
    <property type="entry name" value="AAA"/>
    <property type="match status" value="3"/>
</dbReference>
<protein>
    <submittedName>
        <fullName evidence="10">Cell division protein FtsK</fullName>
    </submittedName>
</protein>
<evidence type="ECO:0000256" key="4">
    <source>
        <dbReference type="PROSITE-ProRule" id="PRU00289"/>
    </source>
</evidence>
<evidence type="ECO:0000256" key="6">
    <source>
        <dbReference type="SAM" id="MobiDB-lite"/>
    </source>
</evidence>
<keyword evidence="5" id="KW-0175">Coiled coil</keyword>
<evidence type="ECO:0000256" key="1">
    <source>
        <dbReference type="ARBA" id="ARBA00022553"/>
    </source>
</evidence>
<dbReference type="InterPro" id="IPR003593">
    <property type="entry name" value="AAA+_ATPase"/>
</dbReference>
<dbReference type="Pfam" id="PF01580">
    <property type="entry name" value="FtsK_SpoIIIE"/>
    <property type="match status" value="2"/>
</dbReference>
<dbReference type="InterPro" id="IPR002543">
    <property type="entry name" value="FtsK_dom"/>
</dbReference>
<evidence type="ECO:0000259" key="9">
    <source>
        <dbReference type="PROSITE" id="PS50901"/>
    </source>
</evidence>
<keyword evidence="7" id="KW-0472">Membrane</keyword>
<keyword evidence="10" id="KW-0131">Cell cycle</keyword>
<feature type="domain" description="FHA" evidence="8">
    <location>
        <begin position="19"/>
        <end position="69"/>
    </location>
</feature>
<proteinExistence type="predicted"/>
<dbReference type="SMART" id="SM00240">
    <property type="entry name" value="FHA"/>
    <property type="match status" value="1"/>
</dbReference>